<gene>
    <name evidence="1" type="ORF">Bca52824_053047</name>
</gene>
<sequence length="201" mass="23142">MLQGLREQEDPKTEVRTPAQMSLFKNSGTVKRVRGLHVRTRLKEMESKLELKLLGSQGMYVVFAKDDQGSSMGLGDALEVEDGVNKKLWRSVQREEALIRFSHREVKDQVLVVKTKLKRIEVEQVKLNRWMKPDELYSEYVRLRRSVLRRLQEMQKVSMSFALASRKFEVTEDSRSGQALWCLALSGISRVGNMVAADRAD</sequence>
<dbReference type="AlphaFoldDB" id="A0A8X7R550"/>
<protein>
    <submittedName>
        <fullName evidence="1">Uncharacterized protein</fullName>
    </submittedName>
</protein>
<proteinExistence type="predicted"/>
<keyword evidence="2" id="KW-1185">Reference proteome</keyword>
<accession>A0A8X7R550</accession>
<dbReference type="EMBL" id="JAAMPC010000011">
    <property type="protein sequence ID" value="KAG2281827.1"/>
    <property type="molecule type" value="Genomic_DNA"/>
</dbReference>
<dbReference type="OrthoDB" id="10288151at2759"/>
<evidence type="ECO:0000313" key="1">
    <source>
        <dbReference type="EMBL" id="KAG2281827.1"/>
    </source>
</evidence>
<evidence type="ECO:0000313" key="2">
    <source>
        <dbReference type="Proteomes" id="UP000886595"/>
    </source>
</evidence>
<organism evidence="1 2">
    <name type="scientific">Brassica carinata</name>
    <name type="common">Ethiopian mustard</name>
    <name type="synonym">Abyssinian cabbage</name>
    <dbReference type="NCBI Taxonomy" id="52824"/>
    <lineage>
        <taxon>Eukaryota</taxon>
        <taxon>Viridiplantae</taxon>
        <taxon>Streptophyta</taxon>
        <taxon>Embryophyta</taxon>
        <taxon>Tracheophyta</taxon>
        <taxon>Spermatophyta</taxon>
        <taxon>Magnoliopsida</taxon>
        <taxon>eudicotyledons</taxon>
        <taxon>Gunneridae</taxon>
        <taxon>Pentapetalae</taxon>
        <taxon>rosids</taxon>
        <taxon>malvids</taxon>
        <taxon>Brassicales</taxon>
        <taxon>Brassicaceae</taxon>
        <taxon>Brassiceae</taxon>
        <taxon>Brassica</taxon>
    </lineage>
</organism>
<name>A0A8X7R550_BRACI</name>
<reference evidence="1 2" key="1">
    <citation type="submission" date="2020-02" db="EMBL/GenBank/DDBJ databases">
        <authorList>
            <person name="Ma Q."/>
            <person name="Huang Y."/>
            <person name="Song X."/>
            <person name="Pei D."/>
        </authorList>
    </citation>
    <scope>NUCLEOTIDE SEQUENCE [LARGE SCALE GENOMIC DNA]</scope>
    <source>
        <strain evidence="1">Sxm20200214</strain>
        <tissue evidence="1">Leaf</tissue>
    </source>
</reference>
<dbReference type="Proteomes" id="UP000886595">
    <property type="component" value="Unassembled WGS sequence"/>
</dbReference>
<comment type="caution">
    <text evidence="1">The sequence shown here is derived from an EMBL/GenBank/DDBJ whole genome shotgun (WGS) entry which is preliminary data.</text>
</comment>